<proteinExistence type="predicted"/>
<dbReference type="AlphaFoldDB" id="A0A290MIB4"/>
<evidence type="ECO:0000259" key="1">
    <source>
        <dbReference type="Pfam" id="PF09917"/>
    </source>
</evidence>
<dbReference type="Proteomes" id="UP000217311">
    <property type="component" value="Chromosome"/>
</dbReference>
<dbReference type="PANTHER" id="PTHR36919">
    <property type="entry name" value="BLR1215 PROTEIN"/>
    <property type="match status" value="1"/>
</dbReference>
<protein>
    <submittedName>
        <fullName evidence="2">DUF2147 domain-containing protein</fullName>
    </submittedName>
</protein>
<dbReference type="Pfam" id="PF09917">
    <property type="entry name" value="DUF2147"/>
    <property type="match status" value="1"/>
</dbReference>
<dbReference type="PANTHER" id="PTHR36919:SF2">
    <property type="entry name" value="BLL6627 PROTEIN"/>
    <property type="match status" value="1"/>
</dbReference>
<dbReference type="Gene3D" id="2.40.128.520">
    <property type="match status" value="1"/>
</dbReference>
<organism evidence="2 3">
    <name type="scientific">Caulobacter vibrioides</name>
    <name type="common">Caulobacter crescentus</name>
    <dbReference type="NCBI Taxonomy" id="155892"/>
    <lineage>
        <taxon>Bacteria</taxon>
        <taxon>Pseudomonadati</taxon>
        <taxon>Pseudomonadota</taxon>
        <taxon>Alphaproteobacteria</taxon>
        <taxon>Caulobacterales</taxon>
        <taxon>Caulobacteraceae</taxon>
        <taxon>Caulobacter</taxon>
    </lineage>
</organism>
<evidence type="ECO:0000313" key="3">
    <source>
        <dbReference type="Proteomes" id="UP000217311"/>
    </source>
</evidence>
<reference evidence="3" key="1">
    <citation type="submission" date="2017-09" db="EMBL/GenBank/DDBJ databases">
        <title>Genome evolution observed in wild isolates of Caulobacter crescentus.</title>
        <authorList>
            <person name="Ely B."/>
            <person name="Wilson K."/>
            <person name="Scott D."/>
        </authorList>
    </citation>
    <scope>NUCLEOTIDE SEQUENCE [LARGE SCALE GENOMIC DNA]</scope>
    <source>
        <strain evidence="3">CB13b1a</strain>
    </source>
</reference>
<evidence type="ECO:0000313" key="2">
    <source>
        <dbReference type="EMBL" id="ATC31552.1"/>
    </source>
</evidence>
<sequence>MATDPRAWRRRQVGAGSGLGAFRILAAISCERLFPGTGSRNQAVKTRAQSANREISMIRTAMIAATALAASLAASAPAFAADVVGLWATPGNGGQVEIARCGNSLCGKLVTSNHIKENPGLKDIKNKDESQRSRTLKNLQMLYDFSGGPTKWTGGKVYNPEDGGVYAGTIELVSNTELKLKGCVVAPLCKTQKWTRIR</sequence>
<dbReference type="InterPro" id="IPR019223">
    <property type="entry name" value="DUF2147"/>
</dbReference>
<accession>A0A290MIB4</accession>
<dbReference type="EMBL" id="CP023315">
    <property type="protein sequence ID" value="ATC31552.1"/>
    <property type="molecule type" value="Genomic_DNA"/>
</dbReference>
<feature type="domain" description="DUF2147" evidence="1">
    <location>
        <begin position="85"/>
        <end position="196"/>
    </location>
</feature>
<gene>
    <name evidence="2" type="ORF">CA606_03840</name>
</gene>
<name>A0A290MIB4_CAUVI</name>